<evidence type="ECO:0000313" key="1">
    <source>
        <dbReference type="EMBL" id="KAH9753993.1"/>
    </source>
</evidence>
<protein>
    <submittedName>
        <fullName evidence="1">Transcription factor</fullName>
    </submittedName>
</protein>
<reference evidence="2" key="1">
    <citation type="journal article" date="2023" name="Hortic. Res.">
        <title>A chromosome-level phased genome enabling allele-level studies in sweet orange: a case study on citrus Huanglongbing tolerance.</title>
        <authorList>
            <person name="Wu B."/>
            <person name="Yu Q."/>
            <person name="Deng Z."/>
            <person name="Duan Y."/>
            <person name="Luo F."/>
            <person name="Gmitter F. Jr."/>
        </authorList>
    </citation>
    <scope>NUCLEOTIDE SEQUENCE [LARGE SCALE GENOMIC DNA]</scope>
    <source>
        <strain evidence="2">cv. Valencia</strain>
    </source>
</reference>
<sequence length="209" mass="23742">MGLLRNQMNKKNCSGYDESTNAKVPSGIKKKRKFEEEEHAAFASKKPRRKRKLAKLSKDKGQKTMVSSSKCPDADVKRKKVRENLVEALSKVYGENNDETMKEQLRACDPVGVAASVESVLFEALGPITGPNKPKYISILFCVNHSENPDFRRKILLGEVKPERILTMTDEEMEVRRMRERALAKILDSVDDDDDGLYEKLKAQAHLNF</sequence>
<gene>
    <name evidence="1" type="ORF">KPL71_015281</name>
</gene>
<comment type="caution">
    <text evidence="1">The sequence shown here is derived from an EMBL/GenBank/DDBJ whole genome shotgun (WGS) entry which is preliminary data.</text>
</comment>
<dbReference type="Proteomes" id="UP000829398">
    <property type="component" value="Chromosome 5"/>
</dbReference>
<evidence type="ECO:0000313" key="2">
    <source>
        <dbReference type="Proteomes" id="UP000829398"/>
    </source>
</evidence>
<accession>A0ACB8KHU9</accession>
<proteinExistence type="predicted"/>
<name>A0ACB8KHU9_CITSI</name>
<organism evidence="1 2">
    <name type="scientific">Citrus sinensis</name>
    <name type="common">Sweet orange</name>
    <name type="synonym">Citrus aurantium var. sinensis</name>
    <dbReference type="NCBI Taxonomy" id="2711"/>
    <lineage>
        <taxon>Eukaryota</taxon>
        <taxon>Viridiplantae</taxon>
        <taxon>Streptophyta</taxon>
        <taxon>Embryophyta</taxon>
        <taxon>Tracheophyta</taxon>
        <taxon>Spermatophyta</taxon>
        <taxon>Magnoliopsida</taxon>
        <taxon>eudicotyledons</taxon>
        <taxon>Gunneridae</taxon>
        <taxon>Pentapetalae</taxon>
        <taxon>rosids</taxon>
        <taxon>malvids</taxon>
        <taxon>Sapindales</taxon>
        <taxon>Rutaceae</taxon>
        <taxon>Aurantioideae</taxon>
        <taxon>Citrus</taxon>
    </lineage>
</organism>
<keyword evidence="2" id="KW-1185">Reference proteome</keyword>
<dbReference type="EMBL" id="CM039174">
    <property type="protein sequence ID" value="KAH9753993.1"/>
    <property type="molecule type" value="Genomic_DNA"/>
</dbReference>